<dbReference type="Gene3D" id="2.30.250.10">
    <property type="entry name" value="Aminopeptidase i, Domain 2"/>
    <property type="match status" value="1"/>
</dbReference>
<dbReference type="Pfam" id="PF02127">
    <property type="entry name" value="Peptidase_M18"/>
    <property type="match status" value="1"/>
</dbReference>
<evidence type="ECO:0000256" key="10">
    <source>
        <dbReference type="RuleBase" id="RU004387"/>
    </source>
</evidence>
<dbReference type="PRINTS" id="PR00932">
    <property type="entry name" value="AMINO1PTASE"/>
</dbReference>
<keyword evidence="3 9" id="KW-0031">Aminopeptidase</keyword>
<dbReference type="SUPFAM" id="SSF53187">
    <property type="entry name" value="Zn-dependent exopeptidases"/>
    <property type="match status" value="1"/>
</dbReference>
<dbReference type="GO" id="GO:0008270">
    <property type="term" value="F:zinc ion binding"/>
    <property type="evidence" value="ECO:0007669"/>
    <property type="project" value="InterPro"/>
</dbReference>
<dbReference type="AlphaFoldDB" id="A0A9D9NDH3"/>
<protein>
    <recommendedName>
        <fullName evidence="10">M18 family aminopeptidase</fullName>
        <ecNumber evidence="10">3.4.11.-</ecNumber>
    </recommendedName>
</protein>
<dbReference type="SUPFAM" id="SSF101821">
    <property type="entry name" value="Aminopeptidase/glucanase lid domain"/>
    <property type="match status" value="1"/>
</dbReference>
<keyword evidence="8 9" id="KW-0482">Metalloprotease</keyword>
<dbReference type="InterPro" id="IPR023358">
    <property type="entry name" value="Peptidase_M18_dom2"/>
</dbReference>
<dbReference type="GO" id="GO:0008237">
    <property type="term" value="F:metallopeptidase activity"/>
    <property type="evidence" value="ECO:0007669"/>
    <property type="project" value="UniProtKB-KW"/>
</dbReference>
<comment type="cofactor">
    <cofactor evidence="1 10">
        <name>Zn(2+)</name>
        <dbReference type="ChEBI" id="CHEBI:29105"/>
    </cofactor>
</comment>
<keyword evidence="5 9" id="KW-0479">Metal-binding</keyword>
<dbReference type="NCBIfam" id="NF002759">
    <property type="entry name" value="PRK02813.1"/>
    <property type="match status" value="1"/>
</dbReference>
<dbReference type="PANTHER" id="PTHR28570">
    <property type="entry name" value="ASPARTYL AMINOPEPTIDASE"/>
    <property type="match status" value="1"/>
</dbReference>
<dbReference type="EMBL" id="JADIMF010000139">
    <property type="protein sequence ID" value="MBO8469772.1"/>
    <property type="molecule type" value="Genomic_DNA"/>
</dbReference>
<reference evidence="11" key="1">
    <citation type="submission" date="2020-10" db="EMBL/GenBank/DDBJ databases">
        <authorList>
            <person name="Gilroy R."/>
        </authorList>
    </citation>
    <scope>NUCLEOTIDE SEQUENCE</scope>
    <source>
        <strain evidence="11">14700</strain>
    </source>
</reference>
<dbReference type="EC" id="3.4.11.-" evidence="10"/>
<gene>
    <name evidence="11" type="ORF">IAA72_08315</name>
</gene>
<dbReference type="PANTHER" id="PTHR28570:SF3">
    <property type="entry name" value="ASPARTYL AMINOPEPTIDASE"/>
    <property type="match status" value="1"/>
</dbReference>
<evidence type="ECO:0000256" key="7">
    <source>
        <dbReference type="ARBA" id="ARBA00022833"/>
    </source>
</evidence>
<evidence type="ECO:0000256" key="8">
    <source>
        <dbReference type="ARBA" id="ARBA00023049"/>
    </source>
</evidence>
<dbReference type="CDD" id="cd05658">
    <property type="entry name" value="M18_DAP"/>
    <property type="match status" value="1"/>
</dbReference>
<dbReference type="GO" id="GO:0005737">
    <property type="term" value="C:cytoplasm"/>
    <property type="evidence" value="ECO:0007669"/>
    <property type="project" value="UniProtKB-ARBA"/>
</dbReference>
<evidence type="ECO:0000256" key="2">
    <source>
        <dbReference type="ARBA" id="ARBA00008290"/>
    </source>
</evidence>
<evidence type="ECO:0000256" key="3">
    <source>
        <dbReference type="ARBA" id="ARBA00022438"/>
    </source>
</evidence>
<dbReference type="GO" id="GO:0004177">
    <property type="term" value="F:aminopeptidase activity"/>
    <property type="evidence" value="ECO:0007669"/>
    <property type="project" value="UniProtKB-KW"/>
</dbReference>
<evidence type="ECO:0000256" key="1">
    <source>
        <dbReference type="ARBA" id="ARBA00001947"/>
    </source>
</evidence>
<dbReference type="Gene3D" id="3.40.630.10">
    <property type="entry name" value="Zn peptidases"/>
    <property type="match status" value="1"/>
</dbReference>
<sequence>MQNTDREYTESLISFIGKSPSSFHAVRNIGEELTDNGFIALDEKRRWSIERGKSYFVTRNGSALIAFRIPEGKPEGFSIIASHTDSPSFKVKVNPEIVSSGLYTTLNAEGYGGMLIAPWFDRPLSIAGRVFIRNGNGYESRLVDFARPFVMIPSLAIHMDRKVNEGHGYSIQKELTPLFAEGIEKGRFMRALAEAAGTDEKNLLEYDLYLYPRMDGTIWGLDNEFFSAPKIDDLMCAYSSIQGLINAKNGKNISIAALFDNEETGSGTKQGALSDFMKSAIKRICLSLGIDEEEKAMLLASSHLISADNCHALHPCYAEKCDVTNKPRVNGGVAIKFSAAQKYTTDAESASFLRCLLEDNGIPYQYFVNNSDIPGGSTLGNLSQQEVSIPSVDIGAAQLAMHSPYETAGVKDVKPLIDLGKVFFGI</sequence>
<evidence type="ECO:0000313" key="11">
    <source>
        <dbReference type="EMBL" id="MBO8469772.1"/>
    </source>
</evidence>
<keyword evidence="4 9" id="KW-0645">Protease</keyword>
<keyword evidence="7 9" id="KW-0862">Zinc</keyword>
<keyword evidence="6 9" id="KW-0378">Hydrolase</keyword>
<proteinExistence type="inferred from homology"/>
<reference evidence="11" key="2">
    <citation type="journal article" date="2021" name="PeerJ">
        <title>Extensive microbial diversity within the chicken gut microbiome revealed by metagenomics and culture.</title>
        <authorList>
            <person name="Gilroy R."/>
            <person name="Ravi A."/>
            <person name="Getino M."/>
            <person name="Pursley I."/>
            <person name="Horton D.L."/>
            <person name="Alikhan N.F."/>
            <person name="Baker D."/>
            <person name="Gharbi K."/>
            <person name="Hall N."/>
            <person name="Watson M."/>
            <person name="Adriaenssens E.M."/>
            <person name="Foster-Nyarko E."/>
            <person name="Jarju S."/>
            <person name="Secka A."/>
            <person name="Antonio M."/>
            <person name="Oren A."/>
            <person name="Chaudhuri R.R."/>
            <person name="La Ragione R."/>
            <person name="Hildebrand F."/>
            <person name="Pallen M.J."/>
        </authorList>
    </citation>
    <scope>NUCLEOTIDE SEQUENCE</scope>
    <source>
        <strain evidence="11">14700</strain>
    </source>
</reference>
<name>A0A9D9NDH3_9SPIO</name>
<accession>A0A9D9NDH3</accession>
<evidence type="ECO:0000256" key="4">
    <source>
        <dbReference type="ARBA" id="ARBA00022670"/>
    </source>
</evidence>
<evidence type="ECO:0000256" key="6">
    <source>
        <dbReference type="ARBA" id="ARBA00022801"/>
    </source>
</evidence>
<dbReference type="InterPro" id="IPR001948">
    <property type="entry name" value="Peptidase_M18"/>
</dbReference>
<evidence type="ECO:0000256" key="9">
    <source>
        <dbReference type="RuleBase" id="RU004386"/>
    </source>
</evidence>
<comment type="similarity">
    <text evidence="2 9">Belongs to the peptidase M18 family.</text>
</comment>
<dbReference type="Proteomes" id="UP000810292">
    <property type="component" value="Unassembled WGS sequence"/>
</dbReference>
<evidence type="ECO:0000313" key="12">
    <source>
        <dbReference type="Proteomes" id="UP000810292"/>
    </source>
</evidence>
<evidence type="ECO:0000256" key="5">
    <source>
        <dbReference type="ARBA" id="ARBA00022723"/>
    </source>
</evidence>
<organism evidence="11 12">
    <name type="scientific">Candidatus Ornithospirochaeta stercoravium</name>
    <dbReference type="NCBI Taxonomy" id="2840897"/>
    <lineage>
        <taxon>Bacteria</taxon>
        <taxon>Pseudomonadati</taxon>
        <taxon>Spirochaetota</taxon>
        <taxon>Spirochaetia</taxon>
        <taxon>Spirochaetales</taxon>
        <taxon>Spirochaetaceae</taxon>
        <taxon>Spirochaetaceae incertae sedis</taxon>
        <taxon>Candidatus Ornithospirochaeta</taxon>
    </lineage>
</organism>
<comment type="caution">
    <text evidence="11">The sequence shown here is derived from an EMBL/GenBank/DDBJ whole genome shotgun (WGS) entry which is preliminary data.</text>
</comment>
<dbReference type="GO" id="GO:0006508">
    <property type="term" value="P:proteolysis"/>
    <property type="evidence" value="ECO:0007669"/>
    <property type="project" value="UniProtKB-KW"/>
</dbReference>